<proteinExistence type="predicted"/>
<keyword evidence="4" id="KW-1185">Reference proteome</keyword>
<feature type="transmembrane region" description="Helical" evidence="2">
    <location>
        <begin position="12"/>
        <end position="30"/>
    </location>
</feature>
<reference evidence="3" key="1">
    <citation type="journal article" date="2020" name="Stud. Mycol.">
        <title>101 Dothideomycetes genomes: a test case for predicting lifestyles and emergence of pathogens.</title>
        <authorList>
            <person name="Haridas S."/>
            <person name="Albert R."/>
            <person name="Binder M."/>
            <person name="Bloem J."/>
            <person name="Labutti K."/>
            <person name="Salamov A."/>
            <person name="Andreopoulos B."/>
            <person name="Baker S."/>
            <person name="Barry K."/>
            <person name="Bills G."/>
            <person name="Bluhm B."/>
            <person name="Cannon C."/>
            <person name="Castanera R."/>
            <person name="Culley D."/>
            <person name="Daum C."/>
            <person name="Ezra D."/>
            <person name="Gonzalez J."/>
            <person name="Henrissat B."/>
            <person name="Kuo A."/>
            <person name="Liang C."/>
            <person name="Lipzen A."/>
            <person name="Lutzoni F."/>
            <person name="Magnuson J."/>
            <person name="Mondo S."/>
            <person name="Nolan M."/>
            <person name="Ohm R."/>
            <person name="Pangilinan J."/>
            <person name="Park H.-J."/>
            <person name="Ramirez L."/>
            <person name="Alfaro M."/>
            <person name="Sun H."/>
            <person name="Tritt A."/>
            <person name="Yoshinaga Y."/>
            <person name="Zwiers L.-H."/>
            <person name="Turgeon B."/>
            <person name="Goodwin S."/>
            <person name="Spatafora J."/>
            <person name="Crous P."/>
            <person name="Grigoriev I."/>
        </authorList>
    </citation>
    <scope>NUCLEOTIDE SEQUENCE</scope>
    <source>
        <strain evidence="3">CBS 113818</strain>
    </source>
</reference>
<organism evidence="3 4">
    <name type="scientific">Ophiobolus disseminans</name>
    <dbReference type="NCBI Taxonomy" id="1469910"/>
    <lineage>
        <taxon>Eukaryota</taxon>
        <taxon>Fungi</taxon>
        <taxon>Dikarya</taxon>
        <taxon>Ascomycota</taxon>
        <taxon>Pezizomycotina</taxon>
        <taxon>Dothideomycetes</taxon>
        <taxon>Pleosporomycetidae</taxon>
        <taxon>Pleosporales</taxon>
        <taxon>Pleosporineae</taxon>
        <taxon>Phaeosphaeriaceae</taxon>
        <taxon>Ophiobolus</taxon>
    </lineage>
</organism>
<sequence>MSDVHDAIEIALQILFGLLGILFAIAAIHYRDSLGGTFFHRYRERPIQYFELEAGIIEVEDRRHGIGGCSDVGHRSGSLPPDYDHVDLEVDGKASTKPETDDMAGTRS</sequence>
<keyword evidence="2" id="KW-0472">Membrane</keyword>
<keyword evidence="2" id="KW-0812">Transmembrane</keyword>
<name>A0A6A7AL36_9PLEO</name>
<feature type="region of interest" description="Disordered" evidence="1">
    <location>
        <begin position="87"/>
        <end position="108"/>
    </location>
</feature>
<gene>
    <name evidence="3" type="ORF">CC86DRAFT_462214</name>
</gene>
<accession>A0A6A7AL36</accession>
<protein>
    <submittedName>
        <fullName evidence="3">Uncharacterized protein</fullName>
    </submittedName>
</protein>
<keyword evidence="2" id="KW-1133">Transmembrane helix</keyword>
<evidence type="ECO:0000256" key="2">
    <source>
        <dbReference type="SAM" id="Phobius"/>
    </source>
</evidence>
<evidence type="ECO:0000256" key="1">
    <source>
        <dbReference type="SAM" id="MobiDB-lite"/>
    </source>
</evidence>
<dbReference type="AlphaFoldDB" id="A0A6A7AL36"/>
<dbReference type="OrthoDB" id="3693272at2759"/>
<dbReference type="Proteomes" id="UP000799424">
    <property type="component" value="Unassembled WGS sequence"/>
</dbReference>
<feature type="compositionally biased region" description="Basic and acidic residues" evidence="1">
    <location>
        <begin position="87"/>
        <end position="100"/>
    </location>
</feature>
<evidence type="ECO:0000313" key="4">
    <source>
        <dbReference type="Proteomes" id="UP000799424"/>
    </source>
</evidence>
<evidence type="ECO:0000313" key="3">
    <source>
        <dbReference type="EMBL" id="KAF2833991.1"/>
    </source>
</evidence>
<dbReference type="EMBL" id="MU006216">
    <property type="protein sequence ID" value="KAF2833991.1"/>
    <property type="molecule type" value="Genomic_DNA"/>
</dbReference>